<dbReference type="AlphaFoldDB" id="A0AAD7HQ72"/>
<keyword evidence="3" id="KW-1185">Reference proteome</keyword>
<dbReference type="EMBL" id="JARKIB010000191">
    <property type="protein sequence ID" value="KAJ7725778.1"/>
    <property type="molecule type" value="Genomic_DNA"/>
</dbReference>
<accession>A0AAD7HQ72</accession>
<name>A0AAD7HQ72_9AGAR</name>
<comment type="caution">
    <text evidence="2">The sequence shown here is derived from an EMBL/GenBank/DDBJ whole genome shotgun (WGS) entry which is preliminary data.</text>
</comment>
<protein>
    <submittedName>
        <fullName evidence="2">Uncharacterized protein</fullName>
    </submittedName>
</protein>
<sequence>MWLTDTREWTAARARKDGERMREMGNKGEKTKAEGRDGSLVLRIWVGATWGRRSDLVGWGPRIRPFMALGSGVGLEFGVEELEIVETFIDRSAKAQSGGGRTRRAPTLAPGSIWRRGGPATEFRSRREGKAVVLEDRRSDAAKGRRARDEVVAIKTAARQTFGAGESVIGREWATKGATRLDMSYQRSGYGQRETRTCENPQQNTTVTFLRPRRPEISSSAWCTRNTLGRSKQRASFCTKGFDGKIGGANAKAGARKTIAETRHEALRVFQRPRPRPTRGLEGHRRTWSRANFRPTGSQGTRR</sequence>
<evidence type="ECO:0000313" key="2">
    <source>
        <dbReference type="EMBL" id="KAJ7725778.1"/>
    </source>
</evidence>
<evidence type="ECO:0000313" key="3">
    <source>
        <dbReference type="Proteomes" id="UP001215598"/>
    </source>
</evidence>
<gene>
    <name evidence="2" type="ORF">B0H16DRAFT_1471661</name>
</gene>
<evidence type="ECO:0000256" key="1">
    <source>
        <dbReference type="SAM" id="MobiDB-lite"/>
    </source>
</evidence>
<organism evidence="2 3">
    <name type="scientific">Mycena metata</name>
    <dbReference type="NCBI Taxonomy" id="1033252"/>
    <lineage>
        <taxon>Eukaryota</taxon>
        <taxon>Fungi</taxon>
        <taxon>Dikarya</taxon>
        <taxon>Basidiomycota</taxon>
        <taxon>Agaricomycotina</taxon>
        <taxon>Agaricomycetes</taxon>
        <taxon>Agaricomycetidae</taxon>
        <taxon>Agaricales</taxon>
        <taxon>Marasmiineae</taxon>
        <taxon>Mycenaceae</taxon>
        <taxon>Mycena</taxon>
    </lineage>
</organism>
<proteinExistence type="predicted"/>
<feature type="region of interest" description="Disordered" evidence="1">
    <location>
        <begin position="270"/>
        <end position="303"/>
    </location>
</feature>
<feature type="region of interest" description="Disordered" evidence="1">
    <location>
        <begin position="95"/>
        <end position="119"/>
    </location>
</feature>
<reference evidence="2" key="1">
    <citation type="submission" date="2023-03" db="EMBL/GenBank/DDBJ databases">
        <title>Massive genome expansion in bonnet fungi (Mycena s.s.) driven by repeated elements and novel gene families across ecological guilds.</title>
        <authorList>
            <consortium name="Lawrence Berkeley National Laboratory"/>
            <person name="Harder C.B."/>
            <person name="Miyauchi S."/>
            <person name="Viragh M."/>
            <person name="Kuo A."/>
            <person name="Thoen E."/>
            <person name="Andreopoulos B."/>
            <person name="Lu D."/>
            <person name="Skrede I."/>
            <person name="Drula E."/>
            <person name="Henrissat B."/>
            <person name="Morin E."/>
            <person name="Kohler A."/>
            <person name="Barry K."/>
            <person name="LaButti K."/>
            <person name="Morin E."/>
            <person name="Salamov A."/>
            <person name="Lipzen A."/>
            <person name="Mereny Z."/>
            <person name="Hegedus B."/>
            <person name="Baldrian P."/>
            <person name="Stursova M."/>
            <person name="Weitz H."/>
            <person name="Taylor A."/>
            <person name="Grigoriev I.V."/>
            <person name="Nagy L.G."/>
            <person name="Martin F."/>
            <person name="Kauserud H."/>
        </authorList>
    </citation>
    <scope>NUCLEOTIDE SEQUENCE</scope>
    <source>
        <strain evidence="2">CBHHK182m</strain>
    </source>
</reference>
<dbReference type="Proteomes" id="UP001215598">
    <property type="component" value="Unassembled WGS sequence"/>
</dbReference>